<feature type="transmembrane region" description="Helical" evidence="12">
    <location>
        <begin position="146"/>
        <end position="170"/>
    </location>
</feature>
<dbReference type="NCBIfam" id="TIGR00813">
    <property type="entry name" value="sss"/>
    <property type="match status" value="1"/>
</dbReference>
<dbReference type="PANTHER" id="PTHR42985">
    <property type="entry name" value="SODIUM-COUPLED MONOCARBOXYLATE TRANSPORTER"/>
    <property type="match status" value="1"/>
</dbReference>
<evidence type="ECO:0000256" key="8">
    <source>
        <dbReference type="ARBA" id="ARBA00023065"/>
    </source>
</evidence>
<keyword evidence="10" id="KW-0739">Sodium transport</keyword>
<evidence type="ECO:0000256" key="5">
    <source>
        <dbReference type="ARBA" id="ARBA00022692"/>
    </source>
</evidence>
<evidence type="ECO:0000256" key="2">
    <source>
        <dbReference type="ARBA" id="ARBA00006434"/>
    </source>
</evidence>
<feature type="transmembrane region" description="Helical" evidence="12">
    <location>
        <begin position="31"/>
        <end position="50"/>
    </location>
</feature>
<feature type="transmembrane region" description="Helical" evidence="12">
    <location>
        <begin position="423"/>
        <end position="448"/>
    </location>
</feature>
<organism evidence="13 14">
    <name type="scientific">Musca domestica</name>
    <name type="common">House fly</name>
    <dbReference type="NCBI Taxonomy" id="7370"/>
    <lineage>
        <taxon>Eukaryota</taxon>
        <taxon>Metazoa</taxon>
        <taxon>Ecdysozoa</taxon>
        <taxon>Arthropoda</taxon>
        <taxon>Hexapoda</taxon>
        <taxon>Insecta</taxon>
        <taxon>Pterygota</taxon>
        <taxon>Neoptera</taxon>
        <taxon>Endopterygota</taxon>
        <taxon>Diptera</taxon>
        <taxon>Brachycera</taxon>
        <taxon>Muscomorpha</taxon>
        <taxon>Muscoidea</taxon>
        <taxon>Muscidae</taxon>
        <taxon>Musca</taxon>
    </lineage>
</organism>
<comment type="subcellular location">
    <subcellularLocation>
        <location evidence="1">Cell membrane</location>
        <topology evidence="1">Multi-pass membrane protein</topology>
    </subcellularLocation>
</comment>
<dbReference type="Gene3D" id="1.20.1730.10">
    <property type="entry name" value="Sodium/glucose cotransporter"/>
    <property type="match status" value="1"/>
</dbReference>
<dbReference type="Proteomes" id="UP001652621">
    <property type="component" value="Unplaced"/>
</dbReference>
<keyword evidence="6 12" id="KW-1133">Transmembrane helix</keyword>
<dbReference type="CDD" id="cd11492">
    <property type="entry name" value="SLC5sbd_NIS-SMVT"/>
    <property type="match status" value="1"/>
</dbReference>
<keyword evidence="13" id="KW-1185">Reference proteome</keyword>
<keyword evidence="4" id="KW-1003">Cell membrane</keyword>
<dbReference type="InterPro" id="IPR051163">
    <property type="entry name" value="Sodium:Solute_Symporter_SSF"/>
</dbReference>
<evidence type="ECO:0000256" key="1">
    <source>
        <dbReference type="ARBA" id="ARBA00004651"/>
    </source>
</evidence>
<evidence type="ECO:0000256" key="10">
    <source>
        <dbReference type="ARBA" id="ARBA00023201"/>
    </source>
</evidence>
<evidence type="ECO:0000313" key="13">
    <source>
        <dbReference type="Proteomes" id="UP001652621"/>
    </source>
</evidence>
<evidence type="ECO:0000256" key="9">
    <source>
        <dbReference type="ARBA" id="ARBA00023136"/>
    </source>
</evidence>
<reference evidence="14" key="1">
    <citation type="submission" date="2025-08" db="UniProtKB">
        <authorList>
            <consortium name="RefSeq"/>
        </authorList>
    </citation>
    <scope>IDENTIFICATION</scope>
    <source>
        <strain evidence="14">Aabys</strain>
        <tissue evidence="14">Whole body</tissue>
    </source>
</reference>
<keyword evidence="3" id="KW-0813">Transport</keyword>
<proteinExistence type="inferred from homology"/>
<evidence type="ECO:0000256" key="6">
    <source>
        <dbReference type="ARBA" id="ARBA00022989"/>
    </source>
</evidence>
<name>A0ABM3VR43_MUSDO</name>
<dbReference type="InterPro" id="IPR038377">
    <property type="entry name" value="Na/Glc_symporter_sf"/>
</dbReference>
<evidence type="ECO:0000256" key="3">
    <source>
        <dbReference type="ARBA" id="ARBA00022448"/>
    </source>
</evidence>
<keyword evidence="9 12" id="KW-0472">Membrane</keyword>
<gene>
    <name evidence="14" type="primary">LOC101888097</name>
</gene>
<evidence type="ECO:0000256" key="11">
    <source>
        <dbReference type="RuleBase" id="RU362091"/>
    </source>
</evidence>
<feature type="transmembrane region" description="Helical" evidence="12">
    <location>
        <begin position="545"/>
        <end position="567"/>
    </location>
</feature>
<feature type="transmembrane region" description="Helical" evidence="12">
    <location>
        <begin position="295"/>
        <end position="318"/>
    </location>
</feature>
<dbReference type="InterPro" id="IPR001734">
    <property type="entry name" value="Na/solute_symporter"/>
</dbReference>
<evidence type="ECO:0000256" key="4">
    <source>
        <dbReference type="ARBA" id="ARBA00022475"/>
    </source>
</evidence>
<feature type="transmembrane region" description="Helical" evidence="12">
    <location>
        <begin position="202"/>
        <end position="224"/>
    </location>
</feature>
<keyword evidence="5 12" id="KW-0812">Transmembrane</keyword>
<feature type="transmembrane region" description="Helical" evidence="12">
    <location>
        <begin position="71"/>
        <end position="90"/>
    </location>
</feature>
<keyword evidence="7" id="KW-0915">Sodium</keyword>
<evidence type="ECO:0000256" key="7">
    <source>
        <dbReference type="ARBA" id="ARBA00023053"/>
    </source>
</evidence>
<sequence length="621" mass="68065">MSPTPSFIEATKPTVMMENTNKIFSFGPVDYIVFAIMLMVSAGIGVYFGFFSKSKNTTEEYLMGGKKMKTLPIAISLVASQLSGIAIMSVPSENYSFGIGYMFMVSSVVLVIPILNYIIVPVFYNNNITNCYEYLQLRFNKWTRKLITGTFVVSALLMLPVFMFVPSLAFAQVTGINIHLINTIVCSICIFYTMLGGIKAVVWTDVVQAGIMITSVVLVAFLGVNKVGGLGKVLDLAEEGGRLELYFGFDPRVRNSVMGMVSGGVCLWIGHIGLNQSCVQRIVSLPSLENAKRSLIITGIGILIILLFNSFTGVIMFARYAGCDPILAGIVEKADKMVPFFVQDIVGHLRGMPGIFISCVFSAALSTMSATLNSLAGVAYFDYIKPFIRHTDARANAIMKLFVVAMGCYCIAGGFLVEQFSSILQTILTIIALNTGAVVGVFTLGMLVPRVNGKVAIASIGVSMAIMLWIIGNAQMRFKSGAIKYDPLPTRIDECENYNFYGLIQNRSTTLSSLENTATSTSEPPPLVTTAFGSNRPFSIYEISFYWYQVIGTLLVWLTAIPLSYVWSKPHGDEKLDPKLFSPIIGRFLDQQPREMESMPLKTPHPSLAGENLKITFSPKE</sequence>
<dbReference type="PROSITE" id="PS50283">
    <property type="entry name" value="NA_SOLUT_SYMP_3"/>
    <property type="match status" value="1"/>
</dbReference>
<evidence type="ECO:0000313" key="14">
    <source>
        <dbReference type="RefSeq" id="XP_058988273.1"/>
    </source>
</evidence>
<dbReference type="GeneID" id="101888097"/>
<feature type="transmembrane region" description="Helical" evidence="12">
    <location>
        <begin position="397"/>
        <end position="417"/>
    </location>
</feature>
<feature type="transmembrane region" description="Helical" evidence="12">
    <location>
        <begin position="355"/>
        <end position="376"/>
    </location>
</feature>
<evidence type="ECO:0000256" key="12">
    <source>
        <dbReference type="SAM" id="Phobius"/>
    </source>
</evidence>
<comment type="similarity">
    <text evidence="2 11">Belongs to the sodium:solute symporter (SSF) (TC 2.A.21) family.</text>
</comment>
<feature type="transmembrane region" description="Helical" evidence="12">
    <location>
        <begin position="176"/>
        <end position="195"/>
    </location>
</feature>
<protein>
    <submittedName>
        <fullName evidence="14">Sodium-coupled monocarboxylate transporter 2-like isoform X1</fullName>
    </submittedName>
</protein>
<dbReference type="PANTHER" id="PTHR42985:SF46">
    <property type="entry name" value="FI02923P-RELATED"/>
    <property type="match status" value="1"/>
</dbReference>
<keyword evidence="8" id="KW-0406">Ion transport</keyword>
<dbReference type="RefSeq" id="XP_058988273.1">
    <property type="nucleotide sequence ID" value="XM_059132290.1"/>
</dbReference>
<feature type="transmembrane region" description="Helical" evidence="12">
    <location>
        <begin position="455"/>
        <end position="472"/>
    </location>
</feature>
<feature type="transmembrane region" description="Helical" evidence="12">
    <location>
        <begin position="102"/>
        <end position="125"/>
    </location>
</feature>
<dbReference type="Pfam" id="PF00474">
    <property type="entry name" value="SSF"/>
    <property type="match status" value="1"/>
</dbReference>
<feature type="transmembrane region" description="Helical" evidence="12">
    <location>
        <begin position="256"/>
        <end position="274"/>
    </location>
</feature>
<accession>A0ABM3VR43</accession>